<accession>A0AA88CPD9</accession>
<protein>
    <submittedName>
        <fullName evidence="1">Uncharacterized protein</fullName>
    </submittedName>
</protein>
<proteinExistence type="predicted"/>
<dbReference type="Proteomes" id="UP001187192">
    <property type="component" value="Unassembled WGS sequence"/>
</dbReference>
<sequence length="115" mass="12716">MRVNQTVPRSANFSVENGVLFGSIKLLIDSQLGEFKRIGDDAALMRTKFNCEMRSIGNQYPSFSNWILGTGFEQFNCEQPTVTVLLIGKGIQSGQVLLYKSTGNVVPTVCPPRRS</sequence>
<evidence type="ECO:0000313" key="1">
    <source>
        <dbReference type="EMBL" id="GMN24387.1"/>
    </source>
</evidence>
<dbReference type="AlphaFoldDB" id="A0AA88CPD9"/>
<reference evidence="1" key="1">
    <citation type="submission" date="2023-07" db="EMBL/GenBank/DDBJ databases">
        <title>draft genome sequence of fig (Ficus carica).</title>
        <authorList>
            <person name="Takahashi T."/>
            <person name="Nishimura K."/>
        </authorList>
    </citation>
    <scope>NUCLEOTIDE SEQUENCE</scope>
</reference>
<keyword evidence="2" id="KW-1185">Reference proteome</keyword>
<evidence type="ECO:0000313" key="2">
    <source>
        <dbReference type="Proteomes" id="UP001187192"/>
    </source>
</evidence>
<comment type="caution">
    <text evidence="1">The sequence shown here is derived from an EMBL/GenBank/DDBJ whole genome shotgun (WGS) entry which is preliminary data.</text>
</comment>
<gene>
    <name evidence="1" type="ORF">TIFTF001_045862</name>
</gene>
<organism evidence="1 2">
    <name type="scientific">Ficus carica</name>
    <name type="common">Common fig</name>
    <dbReference type="NCBI Taxonomy" id="3494"/>
    <lineage>
        <taxon>Eukaryota</taxon>
        <taxon>Viridiplantae</taxon>
        <taxon>Streptophyta</taxon>
        <taxon>Embryophyta</taxon>
        <taxon>Tracheophyta</taxon>
        <taxon>Spermatophyta</taxon>
        <taxon>Magnoliopsida</taxon>
        <taxon>eudicotyledons</taxon>
        <taxon>Gunneridae</taxon>
        <taxon>Pentapetalae</taxon>
        <taxon>rosids</taxon>
        <taxon>fabids</taxon>
        <taxon>Rosales</taxon>
        <taxon>Moraceae</taxon>
        <taxon>Ficeae</taxon>
        <taxon>Ficus</taxon>
    </lineage>
</organism>
<name>A0AA88CPD9_FICCA</name>
<dbReference type="EMBL" id="BTGU01004259">
    <property type="protein sequence ID" value="GMN24387.1"/>
    <property type="molecule type" value="Genomic_DNA"/>
</dbReference>